<dbReference type="Proteomes" id="UP001295444">
    <property type="component" value="Chromosome 08"/>
</dbReference>
<organism evidence="1 2">
    <name type="scientific">Pelobates cultripes</name>
    <name type="common">Western spadefoot toad</name>
    <dbReference type="NCBI Taxonomy" id="61616"/>
    <lineage>
        <taxon>Eukaryota</taxon>
        <taxon>Metazoa</taxon>
        <taxon>Chordata</taxon>
        <taxon>Craniata</taxon>
        <taxon>Vertebrata</taxon>
        <taxon>Euteleostomi</taxon>
        <taxon>Amphibia</taxon>
        <taxon>Batrachia</taxon>
        <taxon>Anura</taxon>
        <taxon>Pelobatoidea</taxon>
        <taxon>Pelobatidae</taxon>
        <taxon>Pelobates</taxon>
    </lineage>
</organism>
<name>A0AAD1WKY2_PELCU</name>
<protein>
    <submittedName>
        <fullName evidence="1">Uncharacterized protein</fullName>
    </submittedName>
</protein>
<evidence type="ECO:0000313" key="1">
    <source>
        <dbReference type="EMBL" id="CAH2311685.1"/>
    </source>
</evidence>
<dbReference type="AlphaFoldDB" id="A0AAD1WKY2"/>
<keyword evidence="2" id="KW-1185">Reference proteome</keyword>
<proteinExistence type="predicted"/>
<reference evidence="1" key="1">
    <citation type="submission" date="2022-03" db="EMBL/GenBank/DDBJ databases">
        <authorList>
            <person name="Alioto T."/>
            <person name="Alioto T."/>
            <person name="Gomez Garrido J."/>
        </authorList>
    </citation>
    <scope>NUCLEOTIDE SEQUENCE</scope>
</reference>
<sequence length="69" mass="7632">MFCSTRPSIIPTVISKKAARWKKPSLSRITLMQLLIQNPLPGSAGHNILSLCSLFPQGMKGQIRKKGKK</sequence>
<dbReference type="EMBL" id="OW240919">
    <property type="protein sequence ID" value="CAH2311685.1"/>
    <property type="molecule type" value="Genomic_DNA"/>
</dbReference>
<evidence type="ECO:0000313" key="2">
    <source>
        <dbReference type="Proteomes" id="UP001295444"/>
    </source>
</evidence>
<gene>
    <name evidence="1" type="ORF">PECUL_23A003688</name>
</gene>
<accession>A0AAD1WKY2</accession>